<feature type="region of interest" description="Disordered" evidence="1">
    <location>
        <begin position="1"/>
        <end position="57"/>
    </location>
</feature>
<proteinExistence type="predicted"/>
<gene>
    <name evidence="2" type="ORF">PC117_g22622</name>
    <name evidence="3" type="ORF">PC118_g20469</name>
    <name evidence="4" type="ORF">PC129_g5382</name>
</gene>
<dbReference type="EMBL" id="RCMK01001267">
    <property type="protein sequence ID" value="KAG2898190.1"/>
    <property type="molecule type" value="Genomic_DNA"/>
</dbReference>
<evidence type="ECO:0000313" key="5">
    <source>
        <dbReference type="Proteomes" id="UP000736787"/>
    </source>
</evidence>
<accession>A0A8T1B7N6</accession>
<dbReference type="EMBL" id="RCMV01000128">
    <property type="protein sequence ID" value="KAG3223931.1"/>
    <property type="molecule type" value="Genomic_DNA"/>
</dbReference>
<feature type="compositionally biased region" description="Basic residues" evidence="1">
    <location>
        <begin position="1"/>
        <end position="13"/>
    </location>
</feature>
<reference evidence="2" key="1">
    <citation type="submission" date="2018-10" db="EMBL/GenBank/DDBJ databases">
        <title>Effector identification in a new, highly contiguous assembly of the strawberry crown rot pathogen Phytophthora cactorum.</title>
        <authorList>
            <person name="Armitage A.D."/>
            <person name="Nellist C.F."/>
            <person name="Bates H."/>
            <person name="Vickerstaff R.J."/>
            <person name="Harrison R.J."/>
        </authorList>
    </citation>
    <scope>NUCLEOTIDE SEQUENCE</scope>
    <source>
        <strain evidence="2">4040</strain>
        <strain evidence="3">P415</strain>
        <strain evidence="4">P421</strain>
    </source>
</reference>
<evidence type="ECO:0000256" key="1">
    <source>
        <dbReference type="SAM" id="MobiDB-lite"/>
    </source>
</evidence>
<evidence type="ECO:0000313" key="4">
    <source>
        <dbReference type="EMBL" id="KAG3223931.1"/>
    </source>
</evidence>
<dbReference type="AlphaFoldDB" id="A0A8T1B7N6"/>
<name>A0A8T1B7N6_9STRA</name>
<organism evidence="2 5">
    <name type="scientific">Phytophthora cactorum</name>
    <dbReference type="NCBI Taxonomy" id="29920"/>
    <lineage>
        <taxon>Eukaryota</taxon>
        <taxon>Sar</taxon>
        <taxon>Stramenopiles</taxon>
        <taxon>Oomycota</taxon>
        <taxon>Peronosporomycetes</taxon>
        <taxon>Peronosporales</taxon>
        <taxon>Peronosporaceae</taxon>
        <taxon>Phytophthora</taxon>
    </lineage>
</organism>
<dbReference type="EMBL" id="RCML01001239">
    <property type="protein sequence ID" value="KAG2964208.1"/>
    <property type="molecule type" value="Genomic_DNA"/>
</dbReference>
<dbReference type="Proteomes" id="UP000760860">
    <property type="component" value="Unassembled WGS sequence"/>
</dbReference>
<protein>
    <submittedName>
        <fullName evidence="2">Uncharacterized protein</fullName>
    </submittedName>
</protein>
<evidence type="ECO:0000313" key="3">
    <source>
        <dbReference type="EMBL" id="KAG2964208.1"/>
    </source>
</evidence>
<evidence type="ECO:0000313" key="2">
    <source>
        <dbReference type="EMBL" id="KAG2898190.1"/>
    </source>
</evidence>
<dbReference type="Proteomes" id="UP000697107">
    <property type="component" value="Unassembled WGS sequence"/>
</dbReference>
<dbReference type="Proteomes" id="UP000736787">
    <property type="component" value="Unassembled WGS sequence"/>
</dbReference>
<sequence length="113" mass="12910">MARNRGKRKRVTPRRLEMKNASTSRDSDIFTLRAADATSTRDLRSGSKTYFSPPPLTPQLCLRTGSVWMPRRRRTLGEHHGDVEGSSNKQPLRLVARTNILHRCASQKHGFHM</sequence>
<comment type="caution">
    <text evidence="2">The sequence shown here is derived from an EMBL/GenBank/DDBJ whole genome shotgun (WGS) entry which is preliminary data.</text>
</comment>